<dbReference type="EMBL" id="CAJNOR010022557">
    <property type="protein sequence ID" value="CAF1692106.1"/>
    <property type="molecule type" value="Genomic_DNA"/>
</dbReference>
<accession>A0A816I0T3</accession>
<organism evidence="1 2">
    <name type="scientific">Adineta ricciae</name>
    <name type="common">Rotifer</name>
    <dbReference type="NCBI Taxonomy" id="249248"/>
    <lineage>
        <taxon>Eukaryota</taxon>
        <taxon>Metazoa</taxon>
        <taxon>Spiralia</taxon>
        <taxon>Gnathifera</taxon>
        <taxon>Rotifera</taxon>
        <taxon>Eurotatoria</taxon>
        <taxon>Bdelloidea</taxon>
        <taxon>Adinetida</taxon>
        <taxon>Adinetidae</taxon>
        <taxon>Adineta</taxon>
    </lineage>
</organism>
<feature type="non-terminal residue" evidence="1">
    <location>
        <position position="1"/>
    </location>
</feature>
<protein>
    <submittedName>
        <fullName evidence="1">Uncharacterized protein</fullName>
    </submittedName>
</protein>
<comment type="caution">
    <text evidence="1">The sequence shown here is derived from an EMBL/GenBank/DDBJ whole genome shotgun (WGS) entry which is preliminary data.</text>
</comment>
<keyword evidence="2" id="KW-1185">Reference proteome</keyword>
<reference evidence="1" key="1">
    <citation type="submission" date="2021-02" db="EMBL/GenBank/DDBJ databases">
        <authorList>
            <person name="Nowell W R."/>
        </authorList>
    </citation>
    <scope>NUCLEOTIDE SEQUENCE</scope>
</reference>
<gene>
    <name evidence="1" type="ORF">XAT740_LOCUS64503</name>
</gene>
<dbReference type="Proteomes" id="UP000663828">
    <property type="component" value="Unassembled WGS sequence"/>
</dbReference>
<sequence length="84" mass="9504">PQQCYYSIRPNPDDLVEAVVLESQALFHDTQARESNCPCDHAPQQCYYSIRPNPDDLVEAVVLESQALFHDTQARESNCPCDHA</sequence>
<evidence type="ECO:0000313" key="2">
    <source>
        <dbReference type="Proteomes" id="UP000663828"/>
    </source>
</evidence>
<dbReference type="AlphaFoldDB" id="A0A816I0T3"/>
<feature type="non-terminal residue" evidence="1">
    <location>
        <position position="84"/>
    </location>
</feature>
<name>A0A816I0T3_ADIRI</name>
<proteinExistence type="predicted"/>
<evidence type="ECO:0000313" key="1">
    <source>
        <dbReference type="EMBL" id="CAF1692106.1"/>
    </source>
</evidence>